<protein>
    <submittedName>
        <fullName evidence="7">Non-ribosomal peptide synthetase</fullName>
    </submittedName>
</protein>
<sequence length="599" mass="64318">MRIQGASDAAVLGSPQRTIESRPEVRAMSAGILARLLEHSARTPHKTLYTRLDRGESVAEERSYAALLERVATIAAALSEAGHRGERALLLYVNPLEFIESFLACLAAGVTAVPVAVPSPRHLDAILPIVRDASVRCVLAGRRERQALRPGLDALAGLAWPELDEQALSGLAPDLRLIEAAAAGPAERIAFLQYTSGSTAQPKGVMVSHGNLDANERVIANAMRIHRDSVVVGWLPHYHDMGLIGNLLQPLHQGAQCVLMQPTDFIQKPLRWLRAISRFAGTVSGGPNFAYELCLKRIDPAEQETLALRHWEVAFIGAEPVRGETVARFVERFASQGLRGSSMFPCYGMAESTLFVAGARHGQGAAAIGLRANALSVGSAVVRAEPDEPGAACFIGCGTAAPGTALRIVDPDRHTLLPDGRIGEIWLRGASVALGYFGNPQASADSFEARLADAPAEAHLRTGDLGTVVDGQLLIVGRLKDMLIVRGRNYYPQDVEACAQQLDEALTPGGGAVFQSDERVVLVHELSRQALRHGQAARIADAVRVAVIEGFGIALHDIVFIRPGQLPRTTSGKVRRAQCRRLYESRGFEALDTATPLEV</sequence>
<dbReference type="KEGG" id="bgd:bgla_1p0670"/>
<geneLocation type="plasmid" evidence="7 8">
    <name>bgla_1p</name>
</geneLocation>
<dbReference type="AlphaFoldDB" id="F2LRH8"/>
<dbReference type="InterPro" id="IPR045851">
    <property type="entry name" value="AMP-bd_C_sf"/>
</dbReference>
<organism evidence="7 8">
    <name type="scientific">Burkholderia gladioli (strain BSR3)</name>
    <dbReference type="NCBI Taxonomy" id="999541"/>
    <lineage>
        <taxon>Bacteria</taxon>
        <taxon>Pseudomonadati</taxon>
        <taxon>Pseudomonadota</taxon>
        <taxon>Betaproteobacteria</taxon>
        <taxon>Burkholderiales</taxon>
        <taxon>Burkholderiaceae</taxon>
        <taxon>Burkholderia</taxon>
    </lineage>
</organism>
<keyword evidence="7" id="KW-0614">Plasmid</keyword>
<dbReference type="Gene3D" id="3.40.50.12780">
    <property type="entry name" value="N-terminal domain of ligase-like"/>
    <property type="match status" value="1"/>
</dbReference>
<dbReference type="InterPro" id="IPR000873">
    <property type="entry name" value="AMP-dep_synth/lig_dom"/>
</dbReference>
<evidence type="ECO:0000256" key="4">
    <source>
        <dbReference type="ARBA" id="ARBA00023098"/>
    </source>
</evidence>
<dbReference type="InterPro" id="IPR025110">
    <property type="entry name" value="AMP-bd_C"/>
</dbReference>
<accession>F2LRH8</accession>
<evidence type="ECO:0000256" key="1">
    <source>
        <dbReference type="ARBA" id="ARBA00006432"/>
    </source>
</evidence>
<evidence type="ECO:0000259" key="5">
    <source>
        <dbReference type="Pfam" id="PF00501"/>
    </source>
</evidence>
<dbReference type="GO" id="GO:0005886">
    <property type="term" value="C:plasma membrane"/>
    <property type="evidence" value="ECO:0007669"/>
    <property type="project" value="TreeGrafter"/>
</dbReference>
<dbReference type="HOGENOM" id="CLU_000022_23_7_4"/>
<dbReference type="InterPro" id="IPR042099">
    <property type="entry name" value="ANL_N_sf"/>
</dbReference>
<keyword evidence="2" id="KW-0436">Ligase</keyword>
<evidence type="ECO:0000256" key="2">
    <source>
        <dbReference type="ARBA" id="ARBA00022598"/>
    </source>
</evidence>
<dbReference type="SUPFAM" id="SSF56801">
    <property type="entry name" value="Acetyl-CoA synthetase-like"/>
    <property type="match status" value="1"/>
</dbReference>
<reference evidence="7 8" key="1">
    <citation type="journal article" date="2011" name="J. Bacteriol.">
        <title>Complete genome sequence of Burkholderia gladioli BSR3.</title>
        <authorList>
            <person name="Seo Y.S."/>
            <person name="Lim J."/>
            <person name="Choi B.S."/>
            <person name="Kim H."/>
            <person name="Goo E."/>
            <person name="Lee B."/>
            <person name="Lim J.S."/>
            <person name="Choi I.Y."/>
            <person name="Moon J.S."/>
            <person name="Kim J."/>
            <person name="Hwang I."/>
        </authorList>
    </citation>
    <scope>NUCLEOTIDE SEQUENCE [LARGE SCALE GENOMIC DNA]</scope>
    <source>
        <strain evidence="8">BSR3</strain>
    </source>
</reference>
<proteinExistence type="inferred from homology"/>
<dbReference type="PANTHER" id="PTHR22754">
    <property type="entry name" value="DISCO-INTERACTING PROTEIN 2 DIP2 -RELATED"/>
    <property type="match status" value="1"/>
</dbReference>
<keyword evidence="8" id="KW-1185">Reference proteome</keyword>
<dbReference type="CDD" id="cd05931">
    <property type="entry name" value="FAAL"/>
    <property type="match status" value="1"/>
</dbReference>
<dbReference type="Pfam" id="PF00501">
    <property type="entry name" value="AMP-binding"/>
    <property type="match status" value="1"/>
</dbReference>
<evidence type="ECO:0000313" key="8">
    <source>
        <dbReference type="Proteomes" id="UP000008316"/>
    </source>
</evidence>
<dbReference type="Gene3D" id="3.30.300.30">
    <property type="match status" value="1"/>
</dbReference>
<dbReference type="GO" id="GO:0006633">
    <property type="term" value="P:fatty acid biosynthetic process"/>
    <property type="evidence" value="ECO:0007669"/>
    <property type="project" value="TreeGrafter"/>
</dbReference>
<dbReference type="Proteomes" id="UP000008316">
    <property type="component" value="Plasmid bgla_1p"/>
</dbReference>
<evidence type="ECO:0000259" key="6">
    <source>
        <dbReference type="Pfam" id="PF23024"/>
    </source>
</evidence>
<name>F2LRH8_BURGS</name>
<dbReference type="GO" id="GO:0070566">
    <property type="term" value="F:adenylyltransferase activity"/>
    <property type="evidence" value="ECO:0007669"/>
    <property type="project" value="TreeGrafter"/>
</dbReference>
<feature type="domain" description="AMP-binding enzyme C-terminal" evidence="6">
    <location>
        <begin position="481"/>
        <end position="587"/>
    </location>
</feature>
<dbReference type="InterPro" id="IPR040097">
    <property type="entry name" value="FAAL/FAAC"/>
</dbReference>
<dbReference type="FunFam" id="3.40.50.12780:FF:000013">
    <property type="entry name" value="Long-chain-fatty-acid--AMP ligase FadD32"/>
    <property type="match status" value="1"/>
</dbReference>
<gene>
    <name evidence="7" type="ordered locus">bgla_1p0670</name>
</gene>
<keyword evidence="4" id="KW-0443">Lipid metabolism</keyword>
<dbReference type="PANTHER" id="PTHR22754:SF32">
    <property type="entry name" value="DISCO-INTERACTING PROTEIN 2"/>
    <property type="match status" value="1"/>
</dbReference>
<dbReference type="GO" id="GO:0071766">
    <property type="term" value="P:Actinobacterium-type cell wall biogenesis"/>
    <property type="evidence" value="ECO:0007669"/>
    <property type="project" value="UniProtKB-ARBA"/>
</dbReference>
<dbReference type="EMBL" id="CP002601">
    <property type="protein sequence ID" value="AEA65472.1"/>
    <property type="molecule type" value="Genomic_DNA"/>
</dbReference>
<dbReference type="GO" id="GO:0016874">
    <property type="term" value="F:ligase activity"/>
    <property type="evidence" value="ECO:0007669"/>
    <property type="project" value="UniProtKB-KW"/>
</dbReference>
<keyword evidence="3" id="KW-0276">Fatty acid metabolism</keyword>
<feature type="domain" description="AMP-dependent synthetase/ligase" evidence="5">
    <location>
        <begin position="39"/>
        <end position="437"/>
    </location>
</feature>
<evidence type="ECO:0000313" key="7">
    <source>
        <dbReference type="EMBL" id="AEA65472.1"/>
    </source>
</evidence>
<comment type="similarity">
    <text evidence="1">Belongs to the ATP-dependent AMP-binding enzyme family.</text>
</comment>
<dbReference type="Pfam" id="PF23024">
    <property type="entry name" value="AMP-dom_DIP2-like"/>
    <property type="match status" value="1"/>
</dbReference>
<evidence type="ECO:0000256" key="3">
    <source>
        <dbReference type="ARBA" id="ARBA00022832"/>
    </source>
</evidence>